<accession>A0A2P2NS43</accession>
<organism evidence="1">
    <name type="scientific">Rhizophora mucronata</name>
    <name type="common">Asiatic mangrove</name>
    <dbReference type="NCBI Taxonomy" id="61149"/>
    <lineage>
        <taxon>Eukaryota</taxon>
        <taxon>Viridiplantae</taxon>
        <taxon>Streptophyta</taxon>
        <taxon>Embryophyta</taxon>
        <taxon>Tracheophyta</taxon>
        <taxon>Spermatophyta</taxon>
        <taxon>Magnoliopsida</taxon>
        <taxon>eudicotyledons</taxon>
        <taxon>Gunneridae</taxon>
        <taxon>Pentapetalae</taxon>
        <taxon>rosids</taxon>
        <taxon>fabids</taxon>
        <taxon>Malpighiales</taxon>
        <taxon>Rhizophoraceae</taxon>
        <taxon>Rhizophora</taxon>
    </lineage>
</organism>
<dbReference type="AlphaFoldDB" id="A0A2P2NS43"/>
<evidence type="ECO:0000313" key="1">
    <source>
        <dbReference type="EMBL" id="MBX45328.1"/>
    </source>
</evidence>
<sequence length="23" mass="2498">MGVAADTAASLDQKPERNFCFIL</sequence>
<name>A0A2P2NS43_RHIMU</name>
<protein>
    <submittedName>
        <fullName evidence="1">Uncharacterized protein</fullName>
    </submittedName>
</protein>
<dbReference type="EMBL" id="GGEC01064844">
    <property type="protein sequence ID" value="MBX45328.1"/>
    <property type="molecule type" value="Transcribed_RNA"/>
</dbReference>
<reference evidence="1" key="1">
    <citation type="submission" date="2018-02" db="EMBL/GenBank/DDBJ databases">
        <title>Rhizophora mucronata_Transcriptome.</title>
        <authorList>
            <person name="Meera S.P."/>
            <person name="Sreeshan A."/>
            <person name="Augustine A."/>
        </authorList>
    </citation>
    <scope>NUCLEOTIDE SEQUENCE</scope>
    <source>
        <tissue evidence="1">Leaf</tissue>
    </source>
</reference>
<proteinExistence type="predicted"/>